<keyword evidence="2" id="KW-1185">Reference proteome</keyword>
<reference evidence="2" key="1">
    <citation type="journal article" date="2023" name="Front. Plant Sci.">
        <title>Chromosomal-level genome assembly of Melastoma candidum provides insights into trichome evolution.</title>
        <authorList>
            <person name="Zhong Y."/>
            <person name="Wu W."/>
            <person name="Sun C."/>
            <person name="Zou P."/>
            <person name="Liu Y."/>
            <person name="Dai S."/>
            <person name="Zhou R."/>
        </authorList>
    </citation>
    <scope>NUCLEOTIDE SEQUENCE [LARGE SCALE GENOMIC DNA]</scope>
</reference>
<gene>
    <name evidence="1" type="ORF">MLD38_011753</name>
</gene>
<dbReference type="Proteomes" id="UP001057402">
    <property type="component" value="Chromosome 4"/>
</dbReference>
<dbReference type="EMBL" id="CM042883">
    <property type="protein sequence ID" value="KAI4373647.1"/>
    <property type="molecule type" value="Genomic_DNA"/>
</dbReference>
<evidence type="ECO:0000313" key="2">
    <source>
        <dbReference type="Proteomes" id="UP001057402"/>
    </source>
</evidence>
<protein>
    <submittedName>
        <fullName evidence="1">Uncharacterized protein</fullName>
    </submittedName>
</protein>
<organism evidence="1 2">
    <name type="scientific">Melastoma candidum</name>
    <dbReference type="NCBI Taxonomy" id="119954"/>
    <lineage>
        <taxon>Eukaryota</taxon>
        <taxon>Viridiplantae</taxon>
        <taxon>Streptophyta</taxon>
        <taxon>Embryophyta</taxon>
        <taxon>Tracheophyta</taxon>
        <taxon>Spermatophyta</taxon>
        <taxon>Magnoliopsida</taxon>
        <taxon>eudicotyledons</taxon>
        <taxon>Gunneridae</taxon>
        <taxon>Pentapetalae</taxon>
        <taxon>rosids</taxon>
        <taxon>malvids</taxon>
        <taxon>Myrtales</taxon>
        <taxon>Melastomataceae</taxon>
        <taxon>Melastomatoideae</taxon>
        <taxon>Melastomateae</taxon>
        <taxon>Melastoma</taxon>
    </lineage>
</organism>
<comment type="caution">
    <text evidence="1">The sequence shown here is derived from an EMBL/GenBank/DDBJ whole genome shotgun (WGS) entry which is preliminary data.</text>
</comment>
<accession>A0ACB9R3N7</accession>
<sequence>MAFSSHVFLIILIMVLFFAGSSISAPPDTTLVYLSCSEDVVDPLTLHQDCIRAIVPLIIRQVPLNQNSYFTDHDTGRTRCWGRGWCRHGVWSFDCRQCLNAANVKLAMECGSPDQAMIGLMECGFRYDNQTFDDE</sequence>
<proteinExistence type="predicted"/>
<evidence type="ECO:0000313" key="1">
    <source>
        <dbReference type="EMBL" id="KAI4373647.1"/>
    </source>
</evidence>
<name>A0ACB9R3N7_9MYRT</name>